<reference evidence="7" key="2">
    <citation type="journal article" date="2023" name="IMA Fungus">
        <title>Comparative genomic study of the Penicillium genus elucidates a diverse pangenome and 15 lateral gene transfer events.</title>
        <authorList>
            <person name="Petersen C."/>
            <person name="Sorensen T."/>
            <person name="Nielsen M.R."/>
            <person name="Sondergaard T.E."/>
            <person name="Sorensen J.L."/>
            <person name="Fitzpatrick D.A."/>
            <person name="Frisvad J.C."/>
            <person name="Nielsen K.L."/>
        </authorList>
    </citation>
    <scope>NUCLEOTIDE SEQUENCE</scope>
    <source>
        <strain evidence="7">IBT 30069</strain>
    </source>
</reference>
<dbReference type="Gene3D" id="1.20.1280.290">
    <property type="match status" value="2"/>
</dbReference>
<sequence>MNVIHLALEYGAPVFLITSPLTSYLDQILSIHRSRSSAGFSLDIPLIMLVASILKVFYWWGEYYSNALLAQAVVMIATQVVLLKVALDNRPRSGVEHTPFSGAGAGEIQRPYDFWQWRSTQPYWMTMVYFVAALFVLHITPLSNLPTYISILGAVGLAVEATLPIPQILANHRAGSCKGFRVSVLAAWLIGDTCKMGYFFASSEPIPWTFKLCGIFQCICDFYLGAQYFFYTYTRKNGKMAAGSDRGEEEQELVEREGRNEEEDRWDAGEKDIRMT</sequence>
<accession>A0A9W9KKF2</accession>
<dbReference type="Proteomes" id="UP001149165">
    <property type="component" value="Unassembled WGS sequence"/>
</dbReference>
<comment type="subcellular location">
    <subcellularLocation>
        <location evidence="1">Membrane</location>
        <topology evidence="1">Multi-pass membrane protein</topology>
    </subcellularLocation>
</comment>
<dbReference type="SMART" id="SM00679">
    <property type="entry name" value="CTNS"/>
    <property type="match status" value="2"/>
</dbReference>
<dbReference type="GO" id="GO:0005802">
    <property type="term" value="C:trans-Golgi network"/>
    <property type="evidence" value="ECO:0007669"/>
    <property type="project" value="TreeGrafter"/>
</dbReference>
<dbReference type="EMBL" id="JAPQKH010000003">
    <property type="protein sequence ID" value="KAJ5108658.1"/>
    <property type="molecule type" value="Genomic_DNA"/>
</dbReference>
<evidence type="ECO:0000313" key="7">
    <source>
        <dbReference type="EMBL" id="KAJ5108658.1"/>
    </source>
</evidence>
<name>A0A9W9KKF2_9EURO</name>
<dbReference type="GO" id="GO:0005768">
    <property type="term" value="C:endosome"/>
    <property type="evidence" value="ECO:0007669"/>
    <property type="project" value="TreeGrafter"/>
</dbReference>
<proteinExistence type="predicted"/>
<keyword evidence="2 6" id="KW-0812">Transmembrane</keyword>
<dbReference type="GO" id="GO:0016020">
    <property type="term" value="C:membrane"/>
    <property type="evidence" value="ECO:0007669"/>
    <property type="project" value="UniProtKB-SubCell"/>
</dbReference>
<keyword evidence="8" id="KW-1185">Reference proteome</keyword>
<dbReference type="PANTHER" id="PTHR14856">
    <property type="entry name" value="PQ-LOOP REPEAT-CONTAINING PROTEIN 1-LIKE PROTEIN"/>
    <property type="match status" value="1"/>
</dbReference>
<protein>
    <recommendedName>
        <fullName evidence="9">PQ loop repeat protein</fullName>
    </recommendedName>
</protein>
<evidence type="ECO:0000256" key="2">
    <source>
        <dbReference type="ARBA" id="ARBA00022692"/>
    </source>
</evidence>
<dbReference type="AlphaFoldDB" id="A0A9W9KKF2"/>
<evidence type="ECO:0000256" key="5">
    <source>
        <dbReference type="SAM" id="MobiDB-lite"/>
    </source>
</evidence>
<dbReference type="GO" id="GO:0042147">
    <property type="term" value="P:retrograde transport, endosome to Golgi"/>
    <property type="evidence" value="ECO:0007669"/>
    <property type="project" value="TreeGrafter"/>
</dbReference>
<feature type="transmembrane region" description="Helical" evidence="6">
    <location>
        <begin position="40"/>
        <end position="61"/>
    </location>
</feature>
<comment type="caution">
    <text evidence="7">The sequence shown here is derived from an EMBL/GenBank/DDBJ whole genome shotgun (WGS) entry which is preliminary data.</text>
</comment>
<evidence type="ECO:0008006" key="9">
    <source>
        <dbReference type="Google" id="ProtNLM"/>
    </source>
</evidence>
<dbReference type="FunFam" id="1.20.1280.290:FF:000005">
    <property type="entry name" value="PQ-loop repeat-containing protein 1"/>
    <property type="match status" value="1"/>
</dbReference>
<feature type="transmembrane region" description="Helical" evidence="6">
    <location>
        <begin position="148"/>
        <end position="170"/>
    </location>
</feature>
<dbReference type="InterPro" id="IPR006603">
    <property type="entry name" value="PQ-loop_rpt"/>
</dbReference>
<feature type="transmembrane region" description="Helical" evidence="6">
    <location>
        <begin position="208"/>
        <end position="231"/>
    </location>
</feature>
<feature type="transmembrane region" description="Helical" evidence="6">
    <location>
        <begin position="123"/>
        <end position="142"/>
    </location>
</feature>
<evidence type="ECO:0000256" key="1">
    <source>
        <dbReference type="ARBA" id="ARBA00004141"/>
    </source>
</evidence>
<feature type="region of interest" description="Disordered" evidence="5">
    <location>
        <begin position="240"/>
        <end position="276"/>
    </location>
</feature>
<keyword evidence="4 6" id="KW-0472">Membrane</keyword>
<dbReference type="Pfam" id="PF04193">
    <property type="entry name" value="PQ-loop"/>
    <property type="match status" value="2"/>
</dbReference>
<gene>
    <name evidence="7" type="ORF">N7456_005333</name>
</gene>
<evidence type="ECO:0000256" key="3">
    <source>
        <dbReference type="ARBA" id="ARBA00022989"/>
    </source>
</evidence>
<dbReference type="InterPro" id="IPR052241">
    <property type="entry name" value="SLC66/Scramblase_ANY1"/>
</dbReference>
<reference evidence="7" key="1">
    <citation type="submission" date="2022-11" db="EMBL/GenBank/DDBJ databases">
        <authorList>
            <person name="Petersen C."/>
        </authorList>
    </citation>
    <scope>NUCLEOTIDE SEQUENCE</scope>
    <source>
        <strain evidence="7">IBT 30069</strain>
    </source>
</reference>
<organism evidence="7 8">
    <name type="scientific">Penicillium angulare</name>
    <dbReference type="NCBI Taxonomy" id="116970"/>
    <lineage>
        <taxon>Eukaryota</taxon>
        <taxon>Fungi</taxon>
        <taxon>Dikarya</taxon>
        <taxon>Ascomycota</taxon>
        <taxon>Pezizomycotina</taxon>
        <taxon>Eurotiomycetes</taxon>
        <taxon>Eurotiomycetidae</taxon>
        <taxon>Eurotiales</taxon>
        <taxon>Aspergillaceae</taxon>
        <taxon>Penicillium</taxon>
    </lineage>
</organism>
<evidence type="ECO:0000313" key="8">
    <source>
        <dbReference type="Proteomes" id="UP001149165"/>
    </source>
</evidence>
<keyword evidence="3 6" id="KW-1133">Transmembrane helix</keyword>
<dbReference type="OrthoDB" id="292213at2759"/>
<evidence type="ECO:0000256" key="4">
    <source>
        <dbReference type="ARBA" id="ARBA00023136"/>
    </source>
</evidence>
<dbReference type="GO" id="GO:0045332">
    <property type="term" value="P:phospholipid translocation"/>
    <property type="evidence" value="ECO:0007669"/>
    <property type="project" value="TreeGrafter"/>
</dbReference>
<feature type="compositionally biased region" description="Basic and acidic residues" evidence="5">
    <location>
        <begin position="266"/>
        <end position="276"/>
    </location>
</feature>
<evidence type="ECO:0000256" key="6">
    <source>
        <dbReference type="SAM" id="Phobius"/>
    </source>
</evidence>
<dbReference type="GO" id="GO:0005829">
    <property type="term" value="C:cytosol"/>
    <property type="evidence" value="ECO:0007669"/>
    <property type="project" value="GOC"/>
</dbReference>
<dbReference type="PANTHER" id="PTHR14856:SF9">
    <property type="entry name" value="PQ-LOOP REPEAT-CONTAINING PROTEIN 1"/>
    <property type="match status" value="1"/>
</dbReference>